<feature type="signal peptide" evidence="1">
    <location>
        <begin position="1"/>
        <end position="27"/>
    </location>
</feature>
<evidence type="ECO:0008006" key="3">
    <source>
        <dbReference type="Google" id="ProtNLM"/>
    </source>
</evidence>
<sequence length="201" mass="21918">MKRKLFNAVFMVLLFSMAVLVQKEAFAAGKITGMVEAQRARFKKDAVVYLKGVSGTFTPPAKHYTMDQKDLIFTPHVLPVVVGSSVDFKNSDNVNHNVFAPTKCKPFNLGTYGKGVVKTETFDKSCVVDLLCNVHSEMSAFVVVLDNPYFAKTGADGSFTIENVPPGTYQIAVWSEKLKAAPQTVTVKDGGAAQVTFNLAR</sequence>
<dbReference type="STRING" id="331678.Cphamn1_0650"/>
<feature type="chain" id="PRO_5002787966" description="Rhamnogalacturonan lyase domain-containing protein" evidence="1">
    <location>
        <begin position="28"/>
        <end position="201"/>
    </location>
</feature>
<dbReference type="Pfam" id="PF13620">
    <property type="entry name" value="CarboxypepD_reg"/>
    <property type="match status" value="1"/>
</dbReference>
<dbReference type="InterPro" id="IPR008972">
    <property type="entry name" value="Cupredoxin"/>
</dbReference>
<dbReference type="Gene3D" id="2.60.40.1120">
    <property type="entry name" value="Carboxypeptidase-like, regulatory domain"/>
    <property type="match status" value="1"/>
</dbReference>
<organism evidence="2">
    <name type="scientific">Chlorobium phaeobacteroides (strain BS1)</name>
    <dbReference type="NCBI Taxonomy" id="331678"/>
    <lineage>
        <taxon>Bacteria</taxon>
        <taxon>Pseudomonadati</taxon>
        <taxon>Chlorobiota</taxon>
        <taxon>Chlorobiia</taxon>
        <taxon>Chlorobiales</taxon>
        <taxon>Chlorobiaceae</taxon>
        <taxon>Chlorobium/Pelodictyon group</taxon>
        <taxon>Chlorobium</taxon>
    </lineage>
</organism>
<dbReference type="InterPro" id="IPR013784">
    <property type="entry name" value="Carb-bd-like_fold"/>
</dbReference>
<dbReference type="Gene3D" id="2.60.40.420">
    <property type="entry name" value="Cupredoxins - blue copper proteins"/>
    <property type="match status" value="1"/>
</dbReference>
<name>B3EN78_CHLPB</name>
<dbReference type="HOGENOM" id="CLU_084768_0_0_10"/>
<gene>
    <name evidence="2" type="ordered locus">Cphamn1_0650</name>
</gene>
<dbReference type="eggNOG" id="COG3794">
    <property type="taxonomic scope" value="Bacteria"/>
</dbReference>
<dbReference type="SUPFAM" id="SSF49503">
    <property type="entry name" value="Cupredoxins"/>
    <property type="match status" value="1"/>
</dbReference>
<dbReference type="SUPFAM" id="SSF49452">
    <property type="entry name" value="Starch-binding domain-like"/>
    <property type="match status" value="1"/>
</dbReference>
<dbReference type="OrthoDB" id="9812892at2"/>
<keyword evidence="1" id="KW-0732">Signal</keyword>
<protein>
    <recommendedName>
        <fullName evidence="3">Rhamnogalacturonan lyase domain-containing protein</fullName>
    </recommendedName>
</protein>
<dbReference type="AlphaFoldDB" id="B3EN78"/>
<accession>B3EN78</accession>
<dbReference type="KEGG" id="cpb:Cphamn1_0650"/>
<proteinExistence type="predicted"/>
<dbReference type="EMBL" id="CP001101">
    <property type="protein sequence ID" value="ACE03608.1"/>
    <property type="molecule type" value="Genomic_DNA"/>
</dbReference>
<evidence type="ECO:0000256" key="1">
    <source>
        <dbReference type="SAM" id="SignalP"/>
    </source>
</evidence>
<evidence type="ECO:0000313" key="2">
    <source>
        <dbReference type="EMBL" id="ACE03608.1"/>
    </source>
</evidence>
<dbReference type="GO" id="GO:0030246">
    <property type="term" value="F:carbohydrate binding"/>
    <property type="evidence" value="ECO:0007669"/>
    <property type="project" value="InterPro"/>
</dbReference>
<reference evidence="2" key="1">
    <citation type="submission" date="2008-06" db="EMBL/GenBank/DDBJ databases">
        <title>Complete sequence of Chlorobium phaeobacteroides BS1.</title>
        <authorList>
            <consortium name="US DOE Joint Genome Institute"/>
            <person name="Lucas S."/>
            <person name="Copeland A."/>
            <person name="Lapidus A."/>
            <person name="Glavina del Rio T."/>
            <person name="Dalin E."/>
            <person name="Tice H."/>
            <person name="Bruce D."/>
            <person name="Goodwin L."/>
            <person name="Pitluck S."/>
            <person name="Schmutz J."/>
            <person name="Larimer F."/>
            <person name="Land M."/>
            <person name="Hauser L."/>
            <person name="Kyrpides N."/>
            <person name="Ovchinnikova G."/>
            <person name="Li T."/>
            <person name="Liu Z."/>
            <person name="Zhao F."/>
            <person name="Overmann J."/>
            <person name="Bryant D.A."/>
            <person name="Richardson P."/>
        </authorList>
    </citation>
    <scope>NUCLEOTIDE SEQUENCE [LARGE SCALE GENOMIC DNA]</scope>
    <source>
        <strain evidence="2">BS1</strain>
    </source>
</reference>